<dbReference type="GO" id="GO:0008831">
    <property type="term" value="F:dTDP-4-dehydrorhamnose reductase activity"/>
    <property type="evidence" value="ECO:0007669"/>
    <property type="project" value="UniProtKB-EC"/>
</dbReference>
<accession>A0A6J4TVZ3</accession>
<dbReference type="Pfam" id="PF04321">
    <property type="entry name" value="RmlD_sub_bind"/>
    <property type="match status" value="1"/>
</dbReference>
<feature type="domain" description="RmlD-like substrate binding" evidence="1">
    <location>
        <begin position="3"/>
        <end position="258"/>
    </location>
</feature>
<sequence>MPRLLITGGSGYLGAELVRQAAAAGHDVRATYHRRPLDDPGAVRLDVRDPTAVDAVLDELRPDVVIHTAYVLDGPEARAVTTDGAVHVARAAARVGAALAHLSTDLVFPGDRDEPWTEADALRPVLAYGEAKADAERLVGAAHPAALVVRTSLLYGGPGSAAGAGSHERLILDVAEGRRDWRFFEDELRSPAGVADVAAAVLEALGRGLSGPLHLAGSDTVSRLDFARLVARAWGADPAGLQGTPALPGRPRNTALATIRGSELPGTPLPGVHAVLAVG</sequence>
<dbReference type="InterPro" id="IPR029903">
    <property type="entry name" value="RmlD-like-bd"/>
</dbReference>
<name>A0A6J4TVZ3_9ACTN</name>
<dbReference type="EMBL" id="CADCWC010000182">
    <property type="protein sequence ID" value="CAA9532969.1"/>
    <property type="molecule type" value="Genomic_DNA"/>
</dbReference>
<keyword evidence="2" id="KW-0560">Oxidoreductase</keyword>
<dbReference type="SUPFAM" id="SSF51735">
    <property type="entry name" value="NAD(P)-binding Rossmann-fold domains"/>
    <property type="match status" value="1"/>
</dbReference>
<evidence type="ECO:0000313" key="2">
    <source>
        <dbReference type="EMBL" id="CAA9532969.1"/>
    </source>
</evidence>
<dbReference type="EC" id="1.1.1.133" evidence="2"/>
<reference evidence="2" key="1">
    <citation type="submission" date="2020-02" db="EMBL/GenBank/DDBJ databases">
        <authorList>
            <person name="Meier V. D."/>
        </authorList>
    </citation>
    <scope>NUCLEOTIDE SEQUENCE</scope>
    <source>
        <strain evidence="2">AVDCRST_MAG79</strain>
    </source>
</reference>
<dbReference type="Gene3D" id="3.40.50.720">
    <property type="entry name" value="NAD(P)-binding Rossmann-like Domain"/>
    <property type="match status" value="1"/>
</dbReference>
<protein>
    <submittedName>
        <fullName evidence="2">dTDP-4-dehydrorhamnose reductase</fullName>
        <ecNumber evidence="2">1.1.1.133</ecNumber>
    </submittedName>
</protein>
<dbReference type="InterPro" id="IPR036291">
    <property type="entry name" value="NAD(P)-bd_dom_sf"/>
</dbReference>
<gene>
    <name evidence="2" type="ORF">AVDCRST_MAG79-1086</name>
</gene>
<dbReference type="PANTHER" id="PTHR43242:SF1">
    <property type="entry name" value="NAD(P)-BINDING ROSSMANN-FOLD SUPERFAMILY PROTEIN"/>
    <property type="match status" value="1"/>
</dbReference>
<dbReference type="AlphaFoldDB" id="A0A6J4TVZ3"/>
<dbReference type="PANTHER" id="PTHR43242">
    <property type="entry name" value="NAD(P)-BINDING ROSSMANN-FOLD SUPERFAMILY PROTEIN"/>
    <property type="match status" value="1"/>
</dbReference>
<proteinExistence type="predicted"/>
<organism evidence="2">
    <name type="scientific">uncultured Thermoleophilia bacterium</name>
    <dbReference type="NCBI Taxonomy" id="1497501"/>
    <lineage>
        <taxon>Bacteria</taxon>
        <taxon>Bacillati</taxon>
        <taxon>Actinomycetota</taxon>
        <taxon>Thermoleophilia</taxon>
        <taxon>environmental samples</taxon>
    </lineage>
</organism>
<evidence type="ECO:0000259" key="1">
    <source>
        <dbReference type="Pfam" id="PF04321"/>
    </source>
</evidence>